<reference evidence="2 3" key="1">
    <citation type="submission" date="2014-08" db="EMBL/GenBank/DDBJ databases">
        <title>Genome sequence of Tetragenococcus muriaticus.</title>
        <authorList>
            <person name="Chuea-nongthon C."/>
            <person name="Rodtong S."/>
            <person name="Yongsawatdigul J."/>
            <person name="Steele J.L."/>
            <person name="Liu X.-y."/>
            <person name="Speers J."/>
            <person name="Glasner J.D."/>
            <person name="Neeno-Eckwall E.C."/>
        </authorList>
    </citation>
    <scope>NUCLEOTIDE SEQUENCE [LARGE SCALE GENOMIC DNA]</scope>
    <source>
        <strain evidence="2 3">3MR10-3</strain>
    </source>
</reference>
<dbReference type="CDD" id="cd04301">
    <property type="entry name" value="NAT_SF"/>
    <property type="match status" value="1"/>
</dbReference>
<accession>A0A091C650</accession>
<dbReference type="EC" id="2.3.1.-" evidence="2"/>
<dbReference type="PROSITE" id="PS51186">
    <property type="entry name" value="GNAT"/>
    <property type="match status" value="1"/>
</dbReference>
<name>A0A091C650_9ENTE</name>
<keyword evidence="2" id="KW-0808">Transferase</keyword>
<feature type="domain" description="N-acetyltransferase" evidence="1">
    <location>
        <begin position="3"/>
        <end position="151"/>
    </location>
</feature>
<dbReference type="InterPro" id="IPR027455">
    <property type="entry name" value="Sper_AcTfrase_N"/>
</dbReference>
<dbReference type="EMBL" id="JPVT01000050">
    <property type="protein sequence ID" value="KFN92364.1"/>
    <property type="molecule type" value="Genomic_DNA"/>
</dbReference>
<dbReference type="GO" id="GO:0016747">
    <property type="term" value="F:acyltransferase activity, transferring groups other than amino-acyl groups"/>
    <property type="evidence" value="ECO:0007669"/>
    <property type="project" value="InterPro"/>
</dbReference>
<evidence type="ECO:0000313" key="2">
    <source>
        <dbReference type="EMBL" id="KFN92364.1"/>
    </source>
</evidence>
<dbReference type="AlphaFoldDB" id="A0A091C650"/>
<dbReference type="InterPro" id="IPR000182">
    <property type="entry name" value="GNAT_dom"/>
</dbReference>
<dbReference type="PATRIC" id="fig|1302648.3.peg.479"/>
<dbReference type="Pfam" id="PF00583">
    <property type="entry name" value="Acetyltransf_1"/>
    <property type="match status" value="1"/>
</dbReference>
<comment type="caution">
    <text evidence="2">The sequence shown here is derived from an EMBL/GenBank/DDBJ whole genome shotgun (WGS) entry which is preliminary data.</text>
</comment>
<dbReference type="Gene3D" id="3.40.630.30">
    <property type="match status" value="1"/>
</dbReference>
<evidence type="ECO:0000313" key="3">
    <source>
        <dbReference type="Proteomes" id="UP000029381"/>
    </source>
</evidence>
<gene>
    <name evidence="2" type="ORF">TMU3MR103_0493</name>
</gene>
<keyword evidence="3" id="KW-1185">Reference proteome</keyword>
<dbReference type="SUPFAM" id="SSF55729">
    <property type="entry name" value="Acyl-CoA N-acyltransferases (Nat)"/>
    <property type="match status" value="1"/>
</dbReference>
<evidence type="ECO:0000259" key="1">
    <source>
        <dbReference type="PROSITE" id="PS51186"/>
    </source>
</evidence>
<dbReference type="InterPro" id="IPR016181">
    <property type="entry name" value="Acyl_CoA_acyltransferase"/>
</dbReference>
<keyword evidence="2" id="KW-0012">Acyltransferase</keyword>
<proteinExistence type="predicted"/>
<dbReference type="Proteomes" id="UP000029381">
    <property type="component" value="Unassembled WGS sequence"/>
</dbReference>
<sequence length="152" mass="17849">MRYHLEPITQNNWRKIIRLAVAPSQKDLIEDNTESLLEAAYDSSYHWTPIALCVDNRIVGFAMIGAEDKQNKTILFDRFMIDQNEQKQGYGHALFQAVLTYLEDRFKVEHIYIRVHQKNEQAISFYESFHFALTGEKDPKTGKKLMWRKVGP</sequence>
<protein>
    <submittedName>
        <fullName evidence="2">GCN5 family N-acetyltransferase</fullName>
        <ecNumber evidence="2">2.3.1.-</ecNumber>
    </submittedName>
</protein>
<organism evidence="2 3">
    <name type="scientific">Tetragenococcus muriaticus 3MR10-3</name>
    <dbReference type="NCBI Taxonomy" id="1302648"/>
    <lineage>
        <taxon>Bacteria</taxon>
        <taxon>Bacillati</taxon>
        <taxon>Bacillota</taxon>
        <taxon>Bacilli</taxon>
        <taxon>Lactobacillales</taxon>
        <taxon>Enterococcaceae</taxon>
        <taxon>Tetragenococcus</taxon>
    </lineage>
</organism>
<dbReference type="Gene3D" id="1.10.287.900">
    <property type="entry name" value="The crystal structure of the spermine/spermidine acetyltransferase from enterococcus faecali"/>
    <property type="match status" value="1"/>
</dbReference>
<dbReference type="RefSeq" id="WP_028790590.1">
    <property type="nucleotide sequence ID" value="NZ_JPVT01000050.1"/>
</dbReference>